<proteinExistence type="inferred from homology"/>
<dbReference type="EMBL" id="CP076754">
    <property type="protein sequence ID" value="QWW25535.1"/>
    <property type="molecule type" value="Genomic_DNA"/>
</dbReference>
<keyword evidence="4" id="KW-0240">DNA-directed RNA polymerase</keyword>
<evidence type="ECO:0000256" key="3">
    <source>
        <dbReference type="ARBA" id="ARBA00016672"/>
    </source>
</evidence>
<dbReference type="GO" id="GO:0005666">
    <property type="term" value="C:RNA polymerase III complex"/>
    <property type="evidence" value="ECO:0007669"/>
    <property type="project" value="InterPro"/>
</dbReference>
<organism evidence="8">
    <name type="scientific">Candidozyma auris</name>
    <name type="common">Yeast</name>
    <name type="synonym">Candida auris</name>
    <dbReference type="NCBI Taxonomy" id="498019"/>
    <lineage>
        <taxon>Eukaryota</taxon>
        <taxon>Fungi</taxon>
        <taxon>Dikarya</taxon>
        <taxon>Ascomycota</taxon>
        <taxon>Saccharomycotina</taxon>
        <taxon>Pichiomycetes</taxon>
        <taxon>Metschnikowiaceae</taxon>
        <taxon>Candidozyma</taxon>
    </lineage>
</organism>
<evidence type="ECO:0000259" key="7">
    <source>
        <dbReference type="SMART" id="SM00657"/>
    </source>
</evidence>
<keyword evidence="6" id="KW-0539">Nucleus</keyword>
<dbReference type="AlphaFoldDB" id="A0A8F2W5D1"/>
<dbReference type="InterPro" id="IPR038846">
    <property type="entry name" value="RPC9"/>
</dbReference>
<comment type="similarity">
    <text evidence="2">Belongs to the eukaryotic RPC9 RNA polymerase subunit family.</text>
</comment>
<dbReference type="Proteomes" id="UP000825438">
    <property type="component" value="Chromosome VI"/>
</dbReference>
<reference evidence="8" key="1">
    <citation type="submission" date="2021-06" db="EMBL/GenBank/DDBJ databases">
        <title>Candida auris outbreak in lebanese hospital.</title>
        <authorList>
            <person name="Finianos M."/>
        </authorList>
    </citation>
    <scope>NUCLEOTIDE SEQUENCE</scope>
    <source>
        <strain evidence="8">CA7LBN</strain>
    </source>
</reference>
<dbReference type="SUPFAM" id="SSF47819">
    <property type="entry name" value="HRDC-like"/>
    <property type="match status" value="1"/>
</dbReference>
<dbReference type="Pfam" id="PF03874">
    <property type="entry name" value="RNA_pol_Rpb4"/>
    <property type="match status" value="1"/>
</dbReference>
<keyword evidence="5" id="KW-0804">Transcription</keyword>
<dbReference type="InterPro" id="IPR010997">
    <property type="entry name" value="HRDC-like_sf"/>
</dbReference>
<protein>
    <recommendedName>
        <fullName evidence="3">DNA-directed RNA polymerase III subunit RPC9</fullName>
    </recommendedName>
</protein>
<name>A0A8F2W5D1_CANAR</name>
<comment type="subcellular location">
    <subcellularLocation>
        <location evidence="1">Nucleus</location>
    </subcellularLocation>
</comment>
<accession>A0A8F2W5D1</accession>
<evidence type="ECO:0000256" key="2">
    <source>
        <dbReference type="ARBA" id="ARBA00006898"/>
    </source>
</evidence>
<feature type="domain" description="RNA polymerase Rpb4/RPC9 core" evidence="7">
    <location>
        <begin position="12"/>
        <end position="150"/>
    </location>
</feature>
<dbReference type="SMART" id="SM00657">
    <property type="entry name" value="RPOL4c"/>
    <property type="match status" value="1"/>
</dbReference>
<dbReference type="PANTHER" id="PTHR15561">
    <property type="entry name" value="CALCITONIN GENE-RELATED PEPTIDE-RECEPTOR COMPONENT PROTEIN"/>
    <property type="match status" value="1"/>
</dbReference>
<dbReference type="PANTHER" id="PTHR15561:SF0">
    <property type="entry name" value="DNA-DIRECTED RNA POLYMERASE III SUBUNIT RPC9"/>
    <property type="match status" value="1"/>
</dbReference>
<dbReference type="GO" id="GO:0006384">
    <property type="term" value="P:transcription initiation at RNA polymerase III promoter"/>
    <property type="evidence" value="ECO:0007669"/>
    <property type="project" value="InterPro"/>
</dbReference>
<dbReference type="GO" id="GO:0000166">
    <property type="term" value="F:nucleotide binding"/>
    <property type="evidence" value="ECO:0007669"/>
    <property type="project" value="InterPro"/>
</dbReference>
<dbReference type="InterPro" id="IPR005574">
    <property type="entry name" value="Rpb4/RPC9"/>
</dbReference>
<evidence type="ECO:0000256" key="5">
    <source>
        <dbReference type="ARBA" id="ARBA00023163"/>
    </source>
</evidence>
<evidence type="ECO:0000256" key="6">
    <source>
        <dbReference type="ARBA" id="ARBA00023242"/>
    </source>
</evidence>
<evidence type="ECO:0000256" key="4">
    <source>
        <dbReference type="ARBA" id="ARBA00022478"/>
    </source>
</evidence>
<dbReference type="InterPro" id="IPR006590">
    <property type="entry name" value="RNA_pol_Rpb4/RPC9_core"/>
</dbReference>
<evidence type="ECO:0000256" key="1">
    <source>
        <dbReference type="ARBA" id="ARBA00004123"/>
    </source>
</evidence>
<dbReference type="InterPro" id="IPR038324">
    <property type="entry name" value="Rpb4/RPC9_sf"/>
</dbReference>
<evidence type="ECO:0000313" key="8">
    <source>
        <dbReference type="EMBL" id="QWW25535.1"/>
    </source>
</evidence>
<dbReference type="Gene3D" id="1.20.1250.40">
    <property type="match status" value="1"/>
</dbReference>
<sequence length="165" mass="19033">MDLFASIHHFGEQVLKERVAFLSDYEVLEHLNGLKEKYNWTFTPQEEKDSKSKRKRFTGAGLDLEVITRDITSCLGKSAAGEIPNTEAVMEIMTFLNQYELMKVEKLQILNSLPRSMVHLYALVEECDQRFDEETCEAILAKINEVVPKAETEEGDEEEIKEEEE</sequence>
<gene>
    <name evidence="8" type="ORF">CA7LBN_004422</name>
</gene>